<sequence length="74" mass="8965">MNIFEKCIERFTFILRFFFLENTKFIEVVEKYPCIYDYTRMQGVPNAPFSSVSFFVSNATTLIESYHRSRRRMT</sequence>
<name>A0A653DN82_CALMS</name>
<reference evidence="1 2" key="1">
    <citation type="submission" date="2019-01" db="EMBL/GenBank/DDBJ databases">
        <authorList>
            <person name="Sayadi A."/>
        </authorList>
    </citation>
    <scope>NUCLEOTIDE SEQUENCE [LARGE SCALE GENOMIC DNA]</scope>
</reference>
<dbReference type="AlphaFoldDB" id="A0A653DN82"/>
<dbReference type="EMBL" id="CAACVG010012866">
    <property type="protein sequence ID" value="VEN60982.1"/>
    <property type="molecule type" value="Genomic_DNA"/>
</dbReference>
<evidence type="ECO:0000313" key="1">
    <source>
        <dbReference type="EMBL" id="VEN60982.1"/>
    </source>
</evidence>
<evidence type="ECO:0000313" key="2">
    <source>
        <dbReference type="Proteomes" id="UP000410492"/>
    </source>
</evidence>
<dbReference type="Proteomes" id="UP000410492">
    <property type="component" value="Unassembled WGS sequence"/>
</dbReference>
<protein>
    <submittedName>
        <fullName evidence="1">Uncharacterized protein</fullName>
    </submittedName>
</protein>
<proteinExistence type="predicted"/>
<keyword evidence="2" id="KW-1185">Reference proteome</keyword>
<dbReference type="OrthoDB" id="10284470at2759"/>
<gene>
    <name evidence="1" type="ORF">CALMAC_LOCUS18515</name>
</gene>
<organism evidence="1 2">
    <name type="scientific">Callosobruchus maculatus</name>
    <name type="common">Southern cowpea weevil</name>
    <name type="synonym">Pulse bruchid</name>
    <dbReference type="NCBI Taxonomy" id="64391"/>
    <lineage>
        <taxon>Eukaryota</taxon>
        <taxon>Metazoa</taxon>
        <taxon>Ecdysozoa</taxon>
        <taxon>Arthropoda</taxon>
        <taxon>Hexapoda</taxon>
        <taxon>Insecta</taxon>
        <taxon>Pterygota</taxon>
        <taxon>Neoptera</taxon>
        <taxon>Endopterygota</taxon>
        <taxon>Coleoptera</taxon>
        <taxon>Polyphaga</taxon>
        <taxon>Cucujiformia</taxon>
        <taxon>Chrysomeloidea</taxon>
        <taxon>Chrysomelidae</taxon>
        <taxon>Bruchinae</taxon>
        <taxon>Bruchini</taxon>
        <taxon>Callosobruchus</taxon>
    </lineage>
</organism>
<accession>A0A653DN82</accession>